<evidence type="ECO:0000313" key="2">
    <source>
        <dbReference type="Proteomes" id="UP000740413"/>
    </source>
</evidence>
<dbReference type="Pfam" id="PF16153">
    <property type="entry name" value="DUF4861"/>
    <property type="match status" value="1"/>
</dbReference>
<protein>
    <submittedName>
        <fullName evidence="1">DUF4861 domain-containing protein</fullName>
    </submittedName>
</protein>
<proteinExistence type="predicted"/>
<comment type="caution">
    <text evidence="1">The sequence shown here is derived from an EMBL/GenBank/DDBJ whole genome shotgun (WGS) entry which is preliminary data.</text>
</comment>
<dbReference type="PROSITE" id="PS51257">
    <property type="entry name" value="PROKAR_LIPOPROTEIN"/>
    <property type="match status" value="1"/>
</dbReference>
<accession>A0ABS5WH50</accession>
<keyword evidence="2" id="KW-1185">Reference proteome</keyword>
<gene>
    <name evidence="1" type="ORF">HW347_09630</name>
</gene>
<name>A0ABS5WH50_9FLAO</name>
<dbReference type="RefSeq" id="WP_214611688.1">
    <property type="nucleotide sequence ID" value="NZ_JACATN010000003.1"/>
</dbReference>
<dbReference type="Proteomes" id="UP000740413">
    <property type="component" value="Unassembled WGS sequence"/>
</dbReference>
<evidence type="ECO:0000313" key="1">
    <source>
        <dbReference type="EMBL" id="MBT2161527.1"/>
    </source>
</evidence>
<dbReference type="EMBL" id="JACATN010000003">
    <property type="protein sequence ID" value="MBT2161527.1"/>
    <property type="molecule type" value="Genomic_DNA"/>
</dbReference>
<sequence length="402" mass="44278">MKINLTNPLNLAYLTAICLMASCESTTKIETVSVEVKNDLNFSRIEVVGANAADLSAVLKNNSESNIRVKKIGGQEYLRTQWVDNDQDGTNDELLFQAEVPANSTSEYVILVDSVKAPAESDVIAYSRLVPERTDDYTWENDKVAFRTYGPTGEKEALAGVSGSTLSSGIDLWLKRTDKSIINKWYKAHTIKSGSYHIDHGEGYDPYHVGSSRGTGGIGIWDNDSLLVSNNFTASRTLAAGPLRTVFELDYAPWSAYGVKETKRITLDLGSNFSKFDISLSSDKEVPNYTVGITLHKNEGEGAVNKEEGWFRHWETIDSSKVGEGIVIDPAIVENAIIHKSDAVDQSNLLIVTKPQEKLTYYAGFAWDKSGQVGSLEDWENMLKQQSQALSSPLSVSVKKSK</sequence>
<reference evidence="2" key="1">
    <citation type="submission" date="2023-07" db="EMBL/GenBank/DDBJ databases">
        <title>Zobellia barbeyronii sp. nov., a new marine flavobacterium, isolated from green and red algae.</title>
        <authorList>
            <person name="Nedashkovskaya O.I."/>
            <person name="Otstavnykh N."/>
            <person name="Zhukova N."/>
            <person name="Guzev K."/>
            <person name="Chausova V."/>
            <person name="Tekutyeva L."/>
            <person name="Mikhailov V."/>
            <person name="Isaeva M."/>
        </authorList>
    </citation>
    <scope>NUCLEOTIDE SEQUENCE [LARGE SCALE GENOMIC DNA]</scope>
    <source>
        <strain evidence="2">KMM 6746</strain>
    </source>
</reference>
<dbReference type="InterPro" id="IPR032342">
    <property type="entry name" value="DUF4861"/>
</dbReference>
<organism evidence="1 2">
    <name type="scientific">Zobellia barbeyronii</name>
    <dbReference type="NCBI Taxonomy" id="2748009"/>
    <lineage>
        <taxon>Bacteria</taxon>
        <taxon>Pseudomonadati</taxon>
        <taxon>Bacteroidota</taxon>
        <taxon>Flavobacteriia</taxon>
        <taxon>Flavobacteriales</taxon>
        <taxon>Flavobacteriaceae</taxon>
        <taxon>Zobellia</taxon>
    </lineage>
</organism>